<reference evidence="2 3" key="1">
    <citation type="submission" date="2014-03" db="EMBL/GenBank/DDBJ databases">
        <title>Draft genome of the hookworm Oesophagostomum dentatum.</title>
        <authorList>
            <person name="Mitreva M."/>
        </authorList>
    </citation>
    <scope>NUCLEOTIDE SEQUENCE [LARGE SCALE GENOMIC DNA]</scope>
    <source>
        <strain evidence="2 3">OD-Hann</strain>
    </source>
</reference>
<dbReference type="Proteomes" id="UP000053660">
    <property type="component" value="Unassembled WGS sequence"/>
</dbReference>
<dbReference type="AlphaFoldDB" id="A0A0B1SQ76"/>
<dbReference type="GO" id="GO:0003676">
    <property type="term" value="F:nucleic acid binding"/>
    <property type="evidence" value="ECO:0007669"/>
    <property type="project" value="InterPro"/>
</dbReference>
<evidence type="ECO:0000259" key="1">
    <source>
        <dbReference type="Pfam" id="PF13358"/>
    </source>
</evidence>
<organism evidence="2 3">
    <name type="scientific">Oesophagostomum dentatum</name>
    <name type="common">Nodular worm</name>
    <dbReference type="NCBI Taxonomy" id="61180"/>
    <lineage>
        <taxon>Eukaryota</taxon>
        <taxon>Metazoa</taxon>
        <taxon>Ecdysozoa</taxon>
        <taxon>Nematoda</taxon>
        <taxon>Chromadorea</taxon>
        <taxon>Rhabditida</taxon>
        <taxon>Rhabditina</taxon>
        <taxon>Rhabditomorpha</taxon>
        <taxon>Strongyloidea</taxon>
        <taxon>Strongylidae</taxon>
        <taxon>Oesophagostomum</taxon>
    </lineage>
</organism>
<dbReference type="InterPro" id="IPR052338">
    <property type="entry name" value="Transposase_5"/>
</dbReference>
<sequence>MVAGAPNHPEGNFRTAALVDRNRCEELPPPYLLSFHHHHALYSVQMAIADYIRFIMPRLRNGDSLTSILEDMNPSISYSSLQRFVKKFPSSHPPTRKRPYKPRALLMHYTAVKNEIVRSYAEDDSCTSAVVVARLKEKNIKRAVTKYCHMIRDENKVRRLDFCREMLRKGETFSDCIFTDESTVQLGSYRKYRFLPSGDPLGRLRPKVKHPGMLHIWGGISSRGTTELAIFPGSVRIDSELYCQVLEKCYLKSARRTFNGYARLVQDNAPAHKSAYTTRKLQEWGVGVLQWPAESPDLNPIELIWGNMKNYIRGQRVRKLCQLEECIRTYWKSLTPDKCRRYIEGMQWRMKLIVQSGGGNIVERKPRSVRDTAAEILGDSDNSESDEEFDYW</sequence>
<dbReference type="InterPro" id="IPR038717">
    <property type="entry name" value="Tc1-like_DDE_dom"/>
</dbReference>
<accession>A0A0B1SQ76</accession>
<dbReference type="Gene3D" id="3.30.420.10">
    <property type="entry name" value="Ribonuclease H-like superfamily/Ribonuclease H"/>
    <property type="match status" value="1"/>
</dbReference>
<evidence type="ECO:0000313" key="2">
    <source>
        <dbReference type="EMBL" id="KHJ85370.1"/>
    </source>
</evidence>
<protein>
    <recommendedName>
        <fullName evidence="1">Tc1-like transposase DDE domain-containing protein</fullName>
    </recommendedName>
</protein>
<evidence type="ECO:0000313" key="3">
    <source>
        <dbReference type="Proteomes" id="UP000053660"/>
    </source>
</evidence>
<dbReference type="Pfam" id="PF13358">
    <property type="entry name" value="DDE_3"/>
    <property type="match status" value="1"/>
</dbReference>
<dbReference type="InterPro" id="IPR036397">
    <property type="entry name" value="RNaseH_sf"/>
</dbReference>
<gene>
    <name evidence="2" type="ORF">OESDEN_14907</name>
</gene>
<dbReference type="OrthoDB" id="5854164at2759"/>
<name>A0A0B1SQ76_OESDE</name>
<dbReference type="PANTHER" id="PTHR23022:SF134">
    <property type="entry name" value="TRANSPOSABLE ELEMENT TC1 TRANSPOSASE"/>
    <property type="match status" value="1"/>
</dbReference>
<dbReference type="EMBL" id="KN564168">
    <property type="protein sequence ID" value="KHJ85370.1"/>
    <property type="molecule type" value="Genomic_DNA"/>
</dbReference>
<feature type="domain" description="Tc1-like transposase DDE" evidence="1">
    <location>
        <begin position="176"/>
        <end position="322"/>
    </location>
</feature>
<proteinExistence type="predicted"/>
<keyword evidence="3" id="KW-1185">Reference proteome</keyword>
<dbReference type="PANTHER" id="PTHR23022">
    <property type="entry name" value="TRANSPOSABLE ELEMENT-RELATED"/>
    <property type="match status" value="1"/>
</dbReference>